<reference evidence="8 9" key="1">
    <citation type="submission" date="2019-06" db="EMBL/GenBank/DDBJ databases">
        <title>Genomic Encyclopedia of Archaeal and Bacterial Type Strains, Phase II (KMG-II): from individual species to whole genera.</title>
        <authorList>
            <person name="Goeker M."/>
        </authorList>
    </citation>
    <scope>NUCLEOTIDE SEQUENCE [LARGE SCALE GENOMIC DNA]</scope>
    <source>
        <strain evidence="8 9">DSM 18423</strain>
    </source>
</reference>
<dbReference type="Gene3D" id="3.40.50.300">
    <property type="entry name" value="P-loop containing nucleotide triphosphate hydrolases"/>
    <property type="match status" value="1"/>
</dbReference>
<dbReference type="SUPFAM" id="SSF52540">
    <property type="entry name" value="P-loop containing nucleoside triphosphate hydrolases"/>
    <property type="match status" value="1"/>
</dbReference>
<dbReference type="PANTHER" id="PTHR43499:SF1">
    <property type="entry name" value="ABC TRANSPORTER I FAMILY MEMBER 1"/>
    <property type="match status" value="1"/>
</dbReference>
<keyword evidence="9" id="KW-1185">Reference proteome</keyword>
<keyword evidence="5" id="KW-1278">Translocase</keyword>
<dbReference type="AlphaFoldDB" id="A0A543KDG3"/>
<dbReference type="PROSITE" id="PS00211">
    <property type="entry name" value="ABC_TRANSPORTER_1"/>
    <property type="match status" value="1"/>
</dbReference>
<dbReference type="GO" id="GO:0005524">
    <property type="term" value="F:ATP binding"/>
    <property type="evidence" value="ECO:0007669"/>
    <property type="project" value="UniProtKB-KW"/>
</dbReference>
<dbReference type="PANTHER" id="PTHR43499">
    <property type="entry name" value="ABC TRANSPORTER I FAMILY MEMBER 1"/>
    <property type="match status" value="1"/>
</dbReference>
<keyword evidence="1" id="KW-0813">Transport</keyword>
<evidence type="ECO:0000313" key="9">
    <source>
        <dbReference type="Proteomes" id="UP000320582"/>
    </source>
</evidence>
<gene>
    <name evidence="8" type="ORF">BD293_1733</name>
</gene>
<dbReference type="GO" id="GO:0016887">
    <property type="term" value="F:ATP hydrolysis activity"/>
    <property type="evidence" value="ECO:0007669"/>
    <property type="project" value="InterPro"/>
</dbReference>
<feature type="domain" description="ABC transporter" evidence="7">
    <location>
        <begin position="17"/>
        <end position="220"/>
    </location>
</feature>
<sequence length="221" mass="22954">MQENDAGLCAAGQPVALGVTNIACARGGLALLEGVSFTVTPGAALVLRGPNGCGKTTLLRTIAGLQPALAGKIDCAPDAIAYAAHADGIKATLTVAENLRFWAAIYGTIGIDTALEQMNLRGLAERAAQNLSAGQKRRLGLARLMVTGRPVWVLDEPTVSLDTASVALFVDVVRQHLAGGGMAVMATHIDLGLPEAEILDLSRFKARLPEPGRGSFDEAFL</sequence>
<dbReference type="InterPro" id="IPR005895">
    <property type="entry name" value="ABC_transptr_haem_export_CcmA"/>
</dbReference>
<keyword evidence="2" id="KW-0547">Nucleotide-binding</keyword>
<dbReference type="Proteomes" id="UP000320582">
    <property type="component" value="Unassembled WGS sequence"/>
</dbReference>
<dbReference type="InterPro" id="IPR027417">
    <property type="entry name" value="P-loop_NTPase"/>
</dbReference>
<evidence type="ECO:0000256" key="5">
    <source>
        <dbReference type="ARBA" id="ARBA00022967"/>
    </source>
</evidence>
<dbReference type="NCBIfam" id="TIGR01189">
    <property type="entry name" value="ccmA"/>
    <property type="match status" value="1"/>
</dbReference>
<evidence type="ECO:0000256" key="3">
    <source>
        <dbReference type="ARBA" id="ARBA00022748"/>
    </source>
</evidence>
<dbReference type="Pfam" id="PF00005">
    <property type="entry name" value="ABC_tran"/>
    <property type="match status" value="1"/>
</dbReference>
<name>A0A543KDG3_9RHOB</name>
<dbReference type="PROSITE" id="PS50893">
    <property type="entry name" value="ABC_TRANSPORTER_2"/>
    <property type="match status" value="1"/>
</dbReference>
<keyword evidence="6" id="KW-0472">Membrane</keyword>
<keyword evidence="4" id="KW-0067">ATP-binding</keyword>
<evidence type="ECO:0000313" key="8">
    <source>
        <dbReference type="EMBL" id="TQM93108.1"/>
    </source>
</evidence>
<keyword evidence="3" id="KW-0201">Cytochrome c-type biogenesis</keyword>
<comment type="caution">
    <text evidence="8">The sequence shown here is derived from an EMBL/GenBank/DDBJ whole genome shotgun (WGS) entry which is preliminary data.</text>
</comment>
<dbReference type="GO" id="GO:0022857">
    <property type="term" value="F:transmembrane transporter activity"/>
    <property type="evidence" value="ECO:0007669"/>
    <property type="project" value="InterPro"/>
</dbReference>
<organism evidence="8 9">
    <name type="scientific">Roseinatronobacter monicus</name>
    <dbReference type="NCBI Taxonomy" id="393481"/>
    <lineage>
        <taxon>Bacteria</taxon>
        <taxon>Pseudomonadati</taxon>
        <taxon>Pseudomonadota</taxon>
        <taxon>Alphaproteobacteria</taxon>
        <taxon>Rhodobacterales</taxon>
        <taxon>Paracoccaceae</taxon>
        <taxon>Roseinatronobacter</taxon>
    </lineage>
</organism>
<proteinExistence type="predicted"/>
<dbReference type="GO" id="GO:0017004">
    <property type="term" value="P:cytochrome complex assembly"/>
    <property type="evidence" value="ECO:0007669"/>
    <property type="project" value="UniProtKB-KW"/>
</dbReference>
<dbReference type="SMART" id="SM00382">
    <property type="entry name" value="AAA"/>
    <property type="match status" value="1"/>
</dbReference>
<dbReference type="InterPro" id="IPR017871">
    <property type="entry name" value="ABC_transporter-like_CS"/>
</dbReference>
<evidence type="ECO:0000256" key="4">
    <source>
        <dbReference type="ARBA" id="ARBA00022840"/>
    </source>
</evidence>
<evidence type="ECO:0000256" key="1">
    <source>
        <dbReference type="ARBA" id="ARBA00022448"/>
    </source>
</evidence>
<accession>A0A543KDG3</accession>
<evidence type="ECO:0000256" key="6">
    <source>
        <dbReference type="ARBA" id="ARBA00023136"/>
    </source>
</evidence>
<dbReference type="EMBL" id="VFPT01000001">
    <property type="protein sequence ID" value="TQM93108.1"/>
    <property type="molecule type" value="Genomic_DNA"/>
</dbReference>
<dbReference type="InterPro" id="IPR003593">
    <property type="entry name" value="AAA+_ATPase"/>
</dbReference>
<dbReference type="InterPro" id="IPR003439">
    <property type="entry name" value="ABC_transporter-like_ATP-bd"/>
</dbReference>
<protein>
    <submittedName>
        <fullName evidence="8">Heme exporter protein A</fullName>
    </submittedName>
</protein>
<evidence type="ECO:0000256" key="2">
    <source>
        <dbReference type="ARBA" id="ARBA00022741"/>
    </source>
</evidence>
<evidence type="ECO:0000259" key="7">
    <source>
        <dbReference type="PROSITE" id="PS50893"/>
    </source>
</evidence>